<protein>
    <submittedName>
        <fullName evidence="1">Uncharacterized protein</fullName>
    </submittedName>
</protein>
<dbReference type="Gramene" id="Jr04_18090_p1">
    <property type="protein sequence ID" value="cds.Jr04_18090_p1"/>
    <property type="gene ID" value="Jr04_18090"/>
</dbReference>
<evidence type="ECO:0000313" key="2">
    <source>
        <dbReference type="Proteomes" id="UP000619265"/>
    </source>
</evidence>
<reference evidence="1" key="2">
    <citation type="submission" date="2020-03" db="EMBL/GenBank/DDBJ databases">
        <title>Walnut 2.0.</title>
        <authorList>
            <person name="Marrano A."/>
            <person name="Britton M."/>
            <person name="Zimin A.V."/>
            <person name="Zaini P.A."/>
            <person name="Workman R."/>
            <person name="Puiu D."/>
            <person name="Bianco L."/>
            <person name="Allen B.J."/>
            <person name="Troggio M."/>
            <person name="Leslie C.A."/>
            <person name="Timp W."/>
            <person name="Dendekar A."/>
            <person name="Salzberg S.L."/>
            <person name="Neale D.B."/>
        </authorList>
    </citation>
    <scope>NUCLEOTIDE SEQUENCE</scope>
    <source>
        <tissue evidence="1">Leaves</tissue>
    </source>
</reference>
<sequence>MFPPDLPMISIPSSSPISGSKSCMRHDHLPRSHFWNISLPLFLGPDHASSSFTSVAQSSIVVLECQELRVLKLVVGGLYAGSARKMGFGKLSCNNGVDTLEVRRLDLSC</sequence>
<accession>A0A833XXF1</accession>
<gene>
    <name evidence="1" type="ORF">F2P56_009828</name>
</gene>
<name>A0A833XXF1_JUGRE</name>
<reference evidence="1" key="1">
    <citation type="submission" date="2015-10" db="EMBL/GenBank/DDBJ databases">
        <authorList>
            <person name="Martinez-Garcia P.J."/>
            <person name="Crepeau M.W."/>
            <person name="Puiu D."/>
            <person name="Gonzalez-Ibeas D."/>
            <person name="Whalen J."/>
            <person name="Stevens K."/>
            <person name="Paul R."/>
            <person name="Butterfield T."/>
            <person name="Britton M."/>
            <person name="Reagan R."/>
            <person name="Chakraborty S."/>
            <person name="Walawage S.L."/>
            <person name="Vasquez-Gross H.A."/>
            <person name="Cardeno C."/>
            <person name="Famula R."/>
            <person name="Pratt K."/>
            <person name="Kuruganti S."/>
            <person name="Aradhya M.K."/>
            <person name="Leslie C.A."/>
            <person name="Dandekar A.M."/>
            <person name="Salzberg S.L."/>
            <person name="Wegrzyn J.L."/>
            <person name="Langley C.H."/>
            <person name="Neale D.B."/>
        </authorList>
    </citation>
    <scope>NUCLEOTIDE SEQUENCE</scope>
    <source>
        <tissue evidence="1">Leaves</tissue>
    </source>
</reference>
<comment type="caution">
    <text evidence="1">The sequence shown here is derived from an EMBL/GenBank/DDBJ whole genome shotgun (WGS) entry which is preliminary data.</text>
</comment>
<organism evidence="1 2">
    <name type="scientific">Juglans regia</name>
    <name type="common">English walnut</name>
    <dbReference type="NCBI Taxonomy" id="51240"/>
    <lineage>
        <taxon>Eukaryota</taxon>
        <taxon>Viridiplantae</taxon>
        <taxon>Streptophyta</taxon>
        <taxon>Embryophyta</taxon>
        <taxon>Tracheophyta</taxon>
        <taxon>Spermatophyta</taxon>
        <taxon>Magnoliopsida</taxon>
        <taxon>eudicotyledons</taxon>
        <taxon>Gunneridae</taxon>
        <taxon>Pentapetalae</taxon>
        <taxon>rosids</taxon>
        <taxon>fabids</taxon>
        <taxon>Fagales</taxon>
        <taxon>Juglandaceae</taxon>
        <taxon>Juglans</taxon>
    </lineage>
</organism>
<dbReference type="Proteomes" id="UP000619265">
    <property type="component" value="Unassembled WGS sequence"/>
</dbReference>
<dbReference type="AlphaFoldDB" id="A0A833XXF1"/>
<evidence type="ECO:0000313" key="1">
    <source>
        <dbReference type="EMBL" id="KAF5473203.1"/>
    </source>
</evidence>
<proteinExistence type="predicted"/>
<dbReference type="EMBL" id="LIHL02000004">
    <property type="protein sequence ID" value="KAF5473203.1"/>
    <property type="molecule type" value="Genomic_DNA"/>
</dbReference>